<evidence type="ECO:0000256" key="2">
    <source>
        <dbReference type="SAM" id="SignalP"/>
    </source>
</evidence>
<name>A0AAV5T7I6_9BILA</name>
<feature type="region of interest" description="Disordered" evidence="1">
    <location>
        <begin position="23"/>
        <end position="97"/>
    </location>
</feature>
<feature type="chain" id="PRO_5043641275" description="Secreted protein" evidence="2">
    <location>
        <begin position="22"/>
        <end position="130"/>
    </location>
</feature>
<dbReference type="Proteomes" id="UP001432027">
    <property type="component" value="Unassembled WGS sequence"/>
</dbReference>
<organism evidence="3 4">
    <name type="scientific">Pristionchus entomophagus</name>
    <dbReference type="NCBI Taxonomy" id="358040"/>
    <lineage>
        <taxon>Eukaryota</taxon>
        <taxon>Metazoa</taxon>
        <taxon>Ecdysozoa</taxon>
        <taxon>Nematoda</taxon>
        <taxon>Chromadorea</taxon>
        <taxon>Rhabditida</taxon>
        <taxon>Rhabditina</taxon>
        <taxon>Diplogasteromorpha</taxon>
        <taxon>Diplogasteroidea</taxon>
        <taxon>Neodiplogasteridae</taxon>
        <taxon>Pristionchus</taxon>
    </lineage>
</organism>
<evidence type="ECO:0008006" key="5">
    <source>
        <dbReference type="Google" id="ProtNLM"/>
    </source>
</evidence>
<dbReference type="AlphaFoldDB" id="A0AAV5T7I6"/>
<proteinExistence type="predicted"/>
<comment type="caution">
    <text evidence="3">The sequence shown here is derived from an EMBL/GenBank/DDBJ whole genome shotgun (WGS) entry which is preliminary data.</text>
</comment>
<protein>
    <recommendedName>
        <fullName evidence="5">Secreted protein</fullName>
    </recommendedName>
</protein>
<feature type="signal peptide" evidence="2">
    <location>
        <begin position="1"/>
        <end position="21"/>
    </location>
</feature>
<sequence>MRTLLLLLAILLVCLAVHVGAQHEKRESKLSPETATHRAFTTPMRRRPQFHKRIPPPSTRKPVATNRAVVARRGPAPPATPSHPVTEGPINRAAPGIVPPKGIASQLNQAKFHEFMSLARSLMKSRRVLA</sequence>
<dbReference type="EMBL" id="BTSX01000003">
    <property type="protein sequence ID" value="GMS88524.1"/>
    <property type="molecule type" value="Genomic_DNA"/>
</dbReference>
<evidence type="ECO:0000313" key="3">
    <source>
        <dbReference type="EMBL" id="GMS88524.1"/>
    </source>
</evidence>
<keyword evidence="2" id="KW-0732">Signal</keyword>
<reference evidence="3" key="1">
    <citation type="submission" date="2023-10" db="EMBL/GenBank/DDBJ databases">
        <title>Genome assembly of Pristionchus species.</title>
        <authorList>
            <person name="Yoshida K."/>
            <person name="Sommer R.J."/>
        </authorList>
    </citation>
    <scope>NUCLEOTIDE SEQUENCE</scope>
    <source>
        <strain evidence="3">RS0144</strain>
    </source>
</reference>
<feature type="compositionally biased region" description="Basic residues" evidence="1">
    <location>
        <begin position="44"/>
        <end position="54"/>
    </location>
</feature>
<gene>
    <name evidence="3" type="ORF">PENTCL1PPCAC_10699</name>
</gene>
<accession>A0AAV5T7I6</accession>
<keyword evidence="4" id="KW-1185">Reference proteome</keyword>
<evidence type="ECO:0000256" key="1">
    <source>
        <dbReference type="SAM" id="MobiDB-lite"/>
    </source>
</evidence>
<evidence type="ECO:0000313" key="4">
    <source>
        <dbReference type="Proteomes" id="UP001432027"/>
    </source>
</evidence>